<dbReference type="Pfam" id="PF10259">
    <property type="entry name" value="Rogdi_lz"/>
    <property type="match status" value="1"/>
</dbReference>
<dbReference type="PANTHER" id="PTHR13618:SF1">
    <property type="entry name" value="PROTEIN ROGDI HOMOLOG"/>
    <property type="match status" value="1"/>
</dbReference>
<organism evidence="2 3">
    <name type="scientific">Cichlidogyrus casuarinus</name>
    <dbReference type="NCBI Taxonomy" id="1844966"/>
    <lineage>
        <taxon>Eukaryota</taxon>
        <taxon>Metazoa</taxon>
        <taxon>Spiralia</taxon>
        <taxon>Lophotrochozoa</taxon>
        <taxon>Platyhelminthes</taxon>
        <taxon>Monogenea</taxon>
        <taxon>Monopisthocotylea</taxon>
        <taxon>Dactylogyridea</taxon>
        <taxon>Ancyrocephalidae</taxon>
        <taxon>Cichlidogyrus</taxon>
    </lineage>
</organism>
<dbReference type="PANTHER" id="PTHR13618">
    <property type="entry name" value="LEUCINE ZIPPER CONTAINING TRANSCRIPTION FACTOR LZF1"/>
    <property type="match status" value="1"/>
</dbReference>
<evidence type="ECO:0000313" key="2">
    <source>
        <dbReference type="EMBL" id="KAL3313844.1"/>
    </source>
</evidence>
<dbReference type="Proteomes" id="UP001626550">
    <property type="component" value="Unassembled WGS sequence"/>
</dbReference>
<keyword evidence="3" id="KW-1185">Reference proteome</keyword>
<dbReference type="InterPro" id="IPR028241">
    <property type="entry name" value="RAVE2/Rogdi"/>
</dbReference>
<protein>
    <submittedName>
        <fullName evidence="2">Uncharacterized protein</fullName>
    </submittedName>
</protein>
<reference evidence="2 3" key="1">
    <citation type="submission" date="2024-11" db="EMBL/GenBank/DDBJ databases">
        <title>Adaptive evolution of stress response genes in parasites aligns with host niche diversity.</title>
        <authorList>
            <person name="Hahn C."/>
            <person name="Resl P."/>
        </authorList>
    </citation>
    <scope>NUCLEOTIDE SEQUENCE [LARGE SCALE GENOMIC DNA]</scope>
    <source>
        <strain evidence="2">EGGRZ-B1_66</strain>
        <tissue evidence="2">Body</tissue>
    </source>
</reference>
<name>A0ABD2Q2M0_9PLAT</name>
<comment type="caution">
    <text evidence="2">The sequence shown here is derived from an EMBL/GenBank/DDBJ whole genome shotgun (WGS) entry which is preliminary data.</text>
</comment>
<gene>
    <name evidence="2" type="ORF">Ciccas_007548</name>
</gene>
<sequence>MFDQSLAAVSRERFAELETLLNKAKTTLQGGAKPEGFSLASQPCLAGMTQVKATVKMQADQIVESEILIVRPNGSLAKSFLKDSPYRLQQVQDSINCLANVLESLHCVRINDQVLTMISCTASLQNLLLEIRRSRTMLECPKRKSLEEHVRGQRPNFMPPLPKDMVLSWFLSGQELALALYIVKLNPADRTIELVGRCSATIAIPRLQLVIDLLDEASQLVLFLLNKI</sequence>
<evidence type="ECO:0000313" key="3">
    <source>
        <dbReference type="Proteomes" id="UP001626550"/>
    </source>
</evidence>
<dbReference type="AlphaFoldDB" id="A0ABD2Q2M0"/>
<dbReference type="EMBL" id="JBJKFK010001175">
    <property type="protein sequence ID" value="KAL3313844.1"/>
    <property type="molecule type" value="Genomic_DNA"/>
</dbReference>
<comment type="similarity">
    <text evidence="1">Belongs to the rogdi family.</text>
</comment>
<proteinExistence type="inferred from homology"/>
<evidence type="ECO:0000256" key="1">
    <source>
        <dbReference type="ARBA" id="ARBA00005535"/>
    </source>
</evidence>
<accession>A0ABD2Q2M0</accession>